<dbReference type="PANTHER" id="PTHR11487">
    <property type="entry name" value="THIOESTERASE"/>
    <property type="match status" value="1"/>
</dbReference>
<dbReference type="EMBL" id="JBEPBX010000026">
    <property type="protein sequence ID" value="MER6616583.1"/>
    <property type="molecule type" value="Genomic_DNA"/>
</dbReference>
<reference evidence="3 4" key="1">
    <citation type="submission" date="2024-06" db="EMBL/GenBank/DDBJ databases">
        <title>The Natural Products Discovery Center: Release of the First 8490 Sequenced Strains for Exploring Actinobacteria Biosynthetic Diversity.</title>
        <authorList>
            <person name="Kalkreuter E."/>
            <person name="Kautsar S.A."/>
            <person name="Yang D."/>
            <person name="Bader C.D."/>
            <person name="Teijaro C.N."/>
            <person name="Fluegel L."/>
            <person name="Davis C.M."/>
            <person name="Simpson J.R."/>
            <person name="Lauterbach L."/>
            <person name="Steele A.D."/>
            <person name="Gui C."/>
            <person name="Meng S."/>
            <person name="Li G."/>
            <person name="Viehrig K."/>
            <person name="Ye F."/>
            <person name="Su P."/>
            <person name="Kiefer A.F."/>
            <person name="Nichols A."/>
            <person name="Cepeda A.J."/>
            <person name="Yan W."/>
            <person name="Fan B."/>
            <person name="Jiang Y."/>
            <person name="Adhikari A."/>
            <person name="Zheng C.-J."/>
            <person name="Schuster L."/>
            <person name="Cowan T.M."/>
            <person name="Smanski M.J."/>
            <person name="Chevrette M.G."/>
            <person name="De Carvalho L.P.S."/>
            <person name="Shen B."/>
        </authorList>
    </citation>
    <scope>NUCLEOTIDE SEQUENCE [LARGE SCALE GENOMIC DNA]</scope>
    <source>
        <strain evidence="3 4">NPDC000837</strain>
    </source>
</reference>
<sequence>MATAEDFGLWIRKLSSADDPKARLICFPHAGGSANFYFQFARGFDGLEVYGVQYPGRQDRRREPFRESVQELADEIAALMDGWNDLPVVLLGNSMGALVAFEVALRLEAAGNPPLSFFACGRVGPMLRIDEKTHLKGDDAFLQEMKLLGGMGHALLQDEEMIELVLPPMRADYRLAETYRCSPGATLSLPVHVHIGAADPKAPESAAAEWKHSTTGEFTLDTHEGGHFFFADNGDDLIAAVGRSVEDVLATKR</sequence>
<dbReference type="SUPFAM" id="SSF53474">
    <property type="entry name" value="alpha/beta-Hydrolases"/>
    <property type="match status" value="1"/>
</dbReference>
<dbReference type="Gene3D" id="3.40.50.1820">
    <property type="entry name" value="alpha/beta hydrolase"/>
    <property type="match status" value="1"/>
</dbReference>
<dbReference type="InterPro" id="IPR029058">
    <property type="entry name" value="AB_hydrolase_fold"/>
</dbReference>
<evidence type="ECO:0000313" key="4">
    <source>
        <dbReference type="Proteomes" id="UP001445472"/>
    </source>
</evidence>
<dbReference type="InterPro" id="IPR012223">
    <property type="entry name" value="TEII"/>
</dbReference>
<comment type="caution">
    <text evidence="3">The sequence shown here is derived from an EMBL/GenBank/DDBJ whole genome shotgun (WGS) entry which is preliminary data.</text>
</comment>
<keyword evidence="3" id="KW-0378">Hydrolase</keyword>
<organism evidence="3 4">
    <name type="scientific">Streptomyces xantholiticus</name>
    <dbReference type="NCBI Taxonomy" id="68285"/>
    <lineage>
        <taxon>Bacteria</taxon>
        <taxon>Bacillati</taxon>
        <taxon>Actinomycetota</taxon>
        <taxon>Actinomycetes</taxon>
        <taxon>Kitasatosporales</taxon>
        <taxon>Streptomycetaceae</taxon>
        <taxon>Streptomyces</taxon>
    </lineage>
</organism>
<dbReference type="PANTHER" id="PTHR11487:SF0">
    <property type="entry name" value="S-ACYL FATTY ACID SYNTHASE THIOESTERASE, MEDIUM CHAIN"/>
    <property type="match status" value="1"/>
</dbReference>
<keyword evidence="4" id="KW-1185">Reference proteome</keyword>
<proteinExistence type="inferred from homology"/>
<comment type="similarity">
    <text evidence="1">Belongs to the thioesterase family.</text>
</comment>
<feature type="domain" description="Thioesterase" evidence="2">
    <location>
        <begin position="23"/>
        <end position="240"/>
    </location>
</feature>
<dbReference type="GO" id="GO:0016787">
    <property type="term" value="F:hydrolase activity"/>
    <property type="evidence" value="ECO:0007669"/>
    <property type="project" value="UniProtKB-KW"/>
</dbReference>
<evidence type="ECO:0000313" key="3">
    <source>
        <dbReference type="EMBL" id="MER6616583.1"/>
    </source>
</evidence>
<protein>
    <submittedName>
        <fullName evidence="3">Alpha/beta fold hydrolase</fullName>
    </submittedName>
</protein>
<dbReference type="Proteomes" id="UP001445472">
    <property type="component" value="Unassembled WGS sequence"/>
</dbReference>
<dbReference type="RefSeq" id="WP_351977912.1">
    <property type="nucleotide sequence ID" value="NZ_JBEPBX010000026.1"/>
</dbReference>
<dbReference type="Pfam" id="PF00975">
    <property type="entry name" value="Thioesterase"/>
    <property type="match status" value="1"/>
</dbReference>
<gene>
    <name evidence="3" type="ORF">ABT276_25050</name>
</gene>
<accession>A0ABV1V0M4</accession>
<dbReference type="InterPro" id="IPR001031">
    <property type="entry name" value="Thioesterase"/>
</dbReference>
<evidence type="ECO:0000256" key="1">
    <source>
        <dbReference type="ARBA" id="ARBA00007169"/>
    </source>
</evidence>
<evidence type="ECO:0000259" key="2">
    <source>
        <dbReference type="Pfam" id="PF00975"/>
    </source>
</evidence>
<name>A0ABV1V0M4_9ACTN</name>